<dbReference type="EMBL" id="CP003281">
    <property type="protein sequence ID" value="AFL83005.1"/>
    <property type="molecule type" value="Genomic_DNA"/>
</dbReference>
<dbReference type="AlphaFoldDB" id="I3Z187"/>
<name>I3Z187_BELBD</name>
<proteinExistence type="predicted"/>
<dbReference type="Proteomes" id="UP000006050">
    <property type="component" value="Chromosome"/>
</dbReference>
<dbReference type="OrthoDB" id="822336at2"/>
<organism evidence="1 2">
    <name type="scientific">Belliella baltica (strain DSM 15883 / CIP 108006 / LMG 21964 / BA134)</name>
    <dbReference type="NCBI Taxonomy" id="866536"/>
    <lineage>
        <taxon>Bacteria</taxon>
        <taxon>Pseudomonadati</taxon>
        <taxon>Bacteroidota</taxon>
        <taxon>Cytophagia</taxon>
        <taxon>Cytophagales</taxon>
        <taxon>Cyclobacteriaceae</taxon>
        <taxon>Belliella</taxon>
    </lineage>
</organism>
<protein>
    <submittedName>
        <fullName evidence="1">Uncharacterized protein</fullName>
    </submittedName>
</protein>
<gene>
    <name evidence="1" type="ordered locus">Belba_0342</name>
</gene>
<dbReference type="RefSeq" id="WP_014771020.1">
    <property type="nucleotide sequence ID" value="NC_018010.1"/>
</dbReference>
<dbReference type="KEGG" id="bbd:Belba_0342"/>
<dbReference type="eggNOG" id="COG0206">
    <property type="taxonomic scope" value="Bacteria"/>
</dbReference>
<reference evidence="2" key="1">
    <citation type="submission" date="2012-06" db="EMBL/GenBank/DDBJ databases">
        <title>The complete genome of Belliella baltica DSM 15883.</title>
        <authorList>
            <person name="Lucas S."/>
            <person name="Copeland A."/>
            <person name="Lapidus A."/>
            <person name="Goodwin L."/>
            <person name="Pitluck S."/>
            <person name="Peters L."/>
            <person name="Mikhailova N."/>
            <person name="Davenport K."/>
            <person name="Kyrpides N."/>
            <person name="Mavromatis K."/>
            <person name="Pagani I."/>
            <person name="Ivanova N."/>
            <person name="Ovchinnikova G."/>
            <person name="Zeytun A."/>
            <person name="Detter J.C."/>
            <person name="Han C."/>
            <person name="Land M."/>
            <person name="Hauser L."/>
            <person name="Markowitz V."/>
            <person name="Cheng J.-F."/>
            <person name="Hugenholtz P."/>
            <person name="Woyke T."/>
            <person name="Wu D."/>
            <person name="Tindall B."/>
            <person name="Pomrenke H."/>
            <person name="Brambilla E."/>
            <person name="Klenk H.-P."/>
            <person name="Eisen J.A."/>
        </authorList>
    </citation>
    <scope>NUCLEOTIDE SEQUENCE [LARGE SCALE GENOMIC DNA]</scope>
    <source>
        <strain evidence="2">DSM 15883 / CIP 108006 / LMG 21964 / BA134</strain>
    </source>
</reference>
<dbReference type="HOGENOM" id="CLU_1313408_0_0_10"/>
<dbReference type="STRING" id="866536.Belba_0342"/>
<dbReference type="Gene3D" id="3.40.50.1440">
    <property type="entry name" value="Tubulin/FtsZ, GTPase domain"/>
    <property type="match status" value="1"/>
</dbReference>
<dbReference type="SUPFAM" id="SSF52490">
    <property type="entry name" value="Tubulin nucleotide-binding domain-like"/>
    <property type="match status" value="1"/>
</dbReference>
<dbReference type="InterPro" id="IPR036525">
    <property type="entry name" value="Tubulin/FtsZ_GTPase_sf"/>
</dbReference>
<sequence>MKRRDFVKSLPILAVAPSILSYTQKEEIHLVALGTAASKMIGRSSDNLKVDSITFITDKRPRTSKMNCEFIQFTPPHSAYDYYGGHRFLKKEVPMQLELSDQIKQQLYNLQGRIILVAALGRFTGTFMYSPITNYLDSKGLITEGLCSLPFEFEGDFWRKASIKTANCFQGNQKVLDFEQLRKQKGNLSLRSAFKEADEWLMGELMERLG</sequence>
<evidence type="ECO:0000313" key="2">
    <source>
        <dbReference type="Proteomes" id="UP000006050"/>
    </source>
</evidence>
<accession>I3Z187</accession>
<keyword evidence="2" id="KW-1185">Reference proteome</keyword>
<evidence type="ECO:0000313" key="1">
    <source>
        <dbReference type="EMBL" id="AFL83005.1"/>
    </source>
</evidence>